<evidence type="ECO:0008006" key="6">
    <source>
        <dbReference type="Google" id="ProtNLM"/>
    </source>
</evidence>
<dbReference type="InterPro" id="IPR011993">
    <property type="entry name" value="PH-like_dom_sf"/>
</dbReference>
<sequence length="691" mass="80033">LTFPSAAQGEMGHPPLEFSDCYVDSPGFRERLKCYELELDRTSRFLKDVIRDGKDVIGAIKGYSLAVQKFSQTLQAFQFDFIGDTLTDDEINIAESFREFAGLLQEVEDDRMMLVQNASDLLIKPLEKFRKEQIGVTKERRKKFEKESEKYYAQLDKHVNLSSKKKESQLQEADEQMDKERLNFYDSSVEYVYQIQQVQERKKFDVVEPVLAFLQSILTLNNLTVEMTQDFLPYKQELQLSLQNTRNHFDSTSEEMEELMKRMKQPSQIVKMHGRATIEGYLYIQEKRAFGVTWVKYYCKYLKENKLFVMVPIEQKPATKQNVTELKLKACIRRKSESIDKRFCFDIEAYERHTPVTVQALSEASRKQWMEAMDGKEPPFFSLPAVELNEVGFKFVRKCINYVETKGEVSTVLSCVETKHNAPDGTGDWDSKTITSALKFYLRSLSEPLMTYSLHRDLILAAKSENLDFRLGTIHLLVYKLPERNREMLEVLVRHLLNVCSHSAENLMTPSNMGVIFGPTLMRAEEETVAAMLDIKFQNIVVEILIEEYSKVRPQSQYYIYRCSDETKPCRCFFSTNFRSSVGRLKKTALPLYPLLGSCQENDSQSPSPKGLPALIPFSKCRTQRVTIPFSNLRRPHLYHTTTPALRLQLLRCTLKGNGNGRDQKEYLIMHTRMNKSKTRSRGCSHVPFGV</sequence>
<dbReference type="PANTHER" id="PTHR12552:SF2">
    <property type="entry name" value="OLIGOPHRENIN-1"/>
    <property type="match status" value="1"/>
</dbReference>
<dbReference type="InterPro" id="IPR047234">
    <property type="entry name" value="GRAF_fam"/>
</dbReference>
<dbReference type="Pfam" id="PF00169">
    <property type="entry name" value="PH"/>
    <property type="match status" value="1"/>
</dbReference>
<dbReference type="AlphaFoldDB" id="A0AAY4BMB4"/>
<dbReference type="GO" id="GO:0005737">
    <property type="term" value="C:cytoplasm"/>
    <property type="evidence" value="ECO:0007669"/>
    <property type="project" value="InterPro"/>
</dbReference>
<dbReference type="Gene3D" id="2.30.29.30">
    <property type="entry name" value="Pleckstrin-homology domain (PH domain)/Phosphotyrosine-binding domain (PTB)"/>
    <property type="match status" value="1"/>
</dbReference>
<dbReference type="Proteomes" id="UP000694580">
    <property type="component" value="Chromosome 6"/>
</dbReference>
<dbReference type="SUPFAM" id="SSF103657">
    <property type="entry name" value="BAR/IMD domain-like"/>
    <property type="match status" value="1"/>
</dbReference>
<feature type="domain" description="Rho-GAP" evidence="3">
    <location>
        <begin position="359"/>
        <end position="553"/>
    </location>
</feature>
<dbReference type="InterPro" id="IPR004148">
    <property type="entry name" value="BAR_dom"/>
</dbReference>
<dbReference type="SMART" id="SM00233">
    <property type="entry name" value="PH"/>
    <property type="match status" value="1"/>
</dbReference>
<reference evidence="4 5" key="1">
    <citation type="submission" date="2020-06" db="EMBL/GenBank/DDBJ databases">
        <authorList>
            <consortium name="Wellcome Sanger Institute Data Sharing"/>
        </authorList>
    </citation>
    <scope>NUCLEOTIDE SEQUENCE [LARGE SCALE GENOMIC DNA]</scope>
</reference>
<dbReference type="FunFam" id="1.20.1270.60:FF:000001">
    <property type="entry name" value="Rho GTPase-activating protein 26"/>
    <property type="match status" value="1"/>
</dbReference>
<dbReference type="CDD" id="cd01249">
    <property type="entry name" value="BAR-PH_GRAF_family"/>
    <property type="match status" value="1"/>
</dbReference>
<dbReference type="SMART" id="SM00324">
    <property type="entry name" value="RhoGAP"/>
    <property type="match status" value="1"/>
</dbReference>
<evidence type="ECO:0000259" key="2">
    <source>
        <dbReference type="PROSITE" id="PS50003"/>
    </source>
</evidence>
<protein>
    <recommendedName>
        <fullName evidence="6">Oligophrenin 1</fullName>
    </recommendedName>
</protein>
<dbReference type="Pfam" id="PF00620">
    <property type="entry name" value="RhoGAP"/>
    <property type="match status" value="1"/>
</dbReference>
<feature type="domain" description="PH" evidence="2">
    <location>
        <begin position="275"/>
        <end position="378"/>
    </location>
</feature>
<dbReference type="Ensembl" id="ENSDCDT00010025020.1">
    <property type="protein sequence ID" value="ENSDCDP00010022053.1"/>
    <property type="gene ID" value="ENSDCDG00010008631.1"/>
</dbReference>
<reference evidence="4" key="3">
    <citation type="submission" date="2025-09" db="UniProtKB">
        <authorList>
            <consortium name="Ensembl"/>
        </authorList>
    </citation>
    <scope>IDENTIFICATION</scope>
</reference>
<dbReference type="InterPro" id="IPR008936">
    <property type="entry name" value="Rho_GTPase_activation_prot"/>
</dbReference>
<dbReference type="Gene3D" id="1.20.1270.60">
    <property type="entry name" value="Arfaptin homology (AH) domain/BAR domain"/>
    <property type="match status" value="1"/>
</dbReference>
<accession>A0AAY4BMB4</accession>
<evidence type="ECO:0000259" key="3">
    <source>
        <dbReference type="PROSITE" id="PS50238"/>
    </source>
</evidence>
<name>A0AAY4BMB4_9TELE</name>
<reference evidence="4" key="2">
    <citation type="submission" date="2025-08" db="UniProtKB">
        <authorList>
            <consortium name="Ensembl"/>
        </authorList>
    </citation>
    <scope>IDENTIFICATION</scope>
</reference>
<gene>
    <name evidence="4" type="primary">OPHN1</name>
</gene>
<proteinExistence type="predicted"/>
<dbReference type="InterPro" id="IPR027267">
    <property type="entry name" value="AH/BAR_dom_sf"/>
</dbReference>
<dbReference type="PROSITE" id="PS50003">
    <property type="entry name" value="PH_DOMAIN"/>
    <property type="match status" value="1"/>
</dbReference>
<dbReference type="GO" id="GO:0005096">
    <property type="term" value="F:GTPase activator activity"/>
    <property type="evidence" value="ECO:0007669"/>
    <property type="project" value="UniProtKB-KW"/>
</dbReference>
<dbReference type="SUPFAM" id="SSF50729">
    <property type="entry name" value="PH domain-like"/>
    <property type="match status" value="1"/>
</dbReference>
<dbReference type="Pfam" id="PF16746">
    <property type="entry name" value="BAR_3"/>
    <property type="match status" value="1"/>
</dbReference>
<dbReference type="Gene3D" id="1.10.555.10">
    <property type="entry name" value="Rho GTPase activation protein"/>
    <property type="match status" value="1"/>
</dbReference>
<dbReference type="InterPro" id="IPR001849">
    <property type="entry name" value="PH_domain"/>
</dbReference>
<keyword evidence="5" id="KW-1185">Reference proteome</keyword>
<evidence type="ECO:0000313" key="4">
    <source>
        <dbReference type="Ensembl" id="ENSDCDP00010022053.1"/>
    </source>
</evidence>
<dbReference type="GO" id="GO:0007165">
    <property type="term" value="P:signal transduction"/>
    <property type="evidence" value="ECO:0007669"/>
    <property type="project" value="InterPro"/>
</dbReference>
<dbReference type="PROSITE" id="PS50238">
    <property type="entry name" value="RHOGAP"/>
    <property type="match status" value="1"/>
</dbReference>
<dbReference type="InterPro" id="IPR047225">
    <property type="entry name" value="PH_GRAF"/>
</dbReference>
<keyword evidence="1" id="KW-0343">GTPase activation</keyword>
<organism evidence="4 5">
    <name type="scientific">Denticeps clupeoides</name>
    <name type="common">denticle herring</name>
    <dbReference type="NCBI Taxonomy" id="299321"/>
    <lineage>
        <taxon>Eukaryota</taxon>
        <taxon>Metazoa</taxon>
        <taxon>Chordata</taxon>
        <taxon>Craniata</taxon>
        <taxon>Vertebrata</taxon>
        <taxon>Euteleostomi</taxon>
        <taxon>Actinopterygii</taxon>
        <taxon>Neopterygii</taxon>
        <taxon>Teleostei</taxon>
        <taxon>Clupei</taxon>
        <taxon>Clupeiformes</taxon>
        <taxon>Denticipitoidei</taxon>
        <taxon>Denticipitidae</taxon>
        <taxon>Denticeps</taxon>
    </lineage>
</organism>
<dbReference type="SUPFAM" id="SSF48350">
    <property type="entry name" value="GTPase activation domain, GAP"/>
    <property type="match status" value="1"/>
</dbReference>
<evidence type="ECO:0000313" key="5">
    <source>
        <dbReference type="Proteomes" id="UP000694580"/>
    </source>
</evidence>
<evidence type="ECO:0000256" key="1">
    <source>
        <dbReference type="ARBA" id="ARBA00022468"/>
    </source>
</evidence>
<dbReference type="PANTHER" id="PTHR12552">
    <property type="entry name" value="OLIGOPHRENIN 1"/>
    <property type="match status" value="1"/>
</dbReference>
<dbReference type="GeneTree" id="ENSGT00940000160157"/>
<dbReference type="InterPro" id="IPR000198">
    <property type="entry name" value="RhoGAP_dom"/>
</dbReference>